<dbReference type="SUPFAM" id="SSF55073">
    <property type="entry name" value="Nucleotide cyclase"/>
    <property type="match status" value="1"/>
</dbReference>
<dbReference type="RefSeq" id="WP_017451154.1">
    <property type="nucleotide sequence ID" value="NZ_CP008956.1"/>
</dbReference>
<feature type="transmembrane region" description="Helical" evidence="2">
    <location>
        <begin position="38"/>
        <end position="58"/>
    </location>
</feature>
<dbReference type="EMBL" id="CP008956">
    <property type="protein sequence ID" value="QJQ00950.1"/>
    <property type="molecule type" value="Genomic_DNA"/>
</dbReference>
<evidence type="ECO:0000256" key="1">
    <source>
        <dbReference type="ARBA" id="ARBA00012528"/>
    </source>
</evidence>
<dbReference type="InterPro" id="IPR050469">
    <property type="entry name" value="Diguanylate_Cyclase"/>
</dbReference>
<protein>
    <recommendedName>
        <fullName evidence="1">diguanylate cyclase</fullName>
        <ecNumber evidence="1">2.7.7.65</ecNumber>
    </recommendedName>
</protein>
<feature type="transmembrane region" description="Helical" evidence="2">
    <location>
        <begin position="97"/>
        <end position="116"/>
    </location>
</feature>
<dbReference type="GO" id="GO:1902201">
    <property type="term" value="P:negative regulation of bacterial-type flagellum-dependent cell motility"/>
    <property type="evidence" value="ECO:0007669"/>
    <property type="project" value="TreeGrafter"/>
</dbReference>
<dbReference type="SMART" id="SM00267">
    <property type="entry name" value="GGDEF"/>
    <property type="match status" value="1"/>
</dbReference>
<sequence length="393" mass="43357">MNAATASIALALVQFCGGVVMAGLFLNMPREHCTRQWALSGGLSASGICIMVAGYTGLGGAWNALLLLMGNTSLFAGCLSAWSGLRSFYQRRTGRWPLLMVGVYAFLFSLMLLYRVSFTNRAYLAMFALQMVFWLVLIEFVRGMSGPGGRRYGGWSFGRCIGIFSLFIFITTHLARFVLSFSQPELFIPPAMSTIGVALIYMIPLCGSLLFSVSLMMIYFERLLADKQRLATEDELTGTLNRRELVRCGELALAQAVQARQRLTLAFIDVDHFKRINDTHGHLAGDRVLADIGILLRKHCAQGGLIGRYGGEEFCAVFSGWSEEQARASAQHLLETVRNHVFVHGQEVTISVGLAVLQPGQVMSWDQLVHEADQALYRAKSEGRNAFRMALAA</sequence>
<dbReference type="AlphaFoldDB" id="A0A6M3ZSK0"/>
<dbReference type="GO" id="GO:0043709">
    <property type="term" value="P:cell adhesion involved in single-species biofilm formation"/>
    <property type="evidence" value="ECO:0007669"/>
    <property type="project" value="TreeGrafter"/>
</dbReference>
<dbReference type="NCBIfam" id="TIGR00254">
    <property type="entry name" value="GGDEF"/>
    <property type="match status" value="1"/>
</dbReference>
<dbReference type="InterPro" id="IPR043128">
    <property type="entry name" value="Rev_trsase/Diguanyl_cyclase"/>
</dbReference>
<dbReference type="EC" id="2.7.7.65" evidence="1"/>
<keyword evidence="2" id="KW-1133">Transmembrane helix</keyword>
<evidence type="ECO:0000313" key="5">
    <source>
        <dbReference type="Proteomes" id="UP000501648"/>
    </source>
</evidence>
<dbReference type="GO" id="GO:0005886">
    <property type="term" value="C:plasma membrane"/>
    <property type="evidence" value="ECO:0007669"/>
    <property type="project" value="TreeGrafter"/>
</dbReference>
<name>A0A6M3ZSK0_9BURK</name>
<feature type="transmembrane region" description="Helical" evidence="2">
    <location>
        <begin position="161"/>
        <end position="179"/>
    </location>
</feature>
<dbReference type="CDD" id="cd01949">
    <property type="entry name" value="GGDEF"/>
    <property type="match status" value="1"/>
</dbReference>
<feature type="transmembrane region" description="Helical" evidence="2">
    <location>
        <begin position="64"/>
        <end position="85"/>
    </location>
</feature>
<dbReference type="GO" id="GO:0052621">
    <property type="term" value="F:diguanylate cyclase activity"/>
    <property type="evidence" value="ECO:0007669"/>
    <property type="project" value="UniProtKB-EC"/>
</dbReference>
<evidence type="ECO:0000259" key="3">
    <source>
        <dbReference type="PROSITE" id="PS50887"/>
    </source>
</evidence>
<keyword evidence="2" id="KW-0812">Transmembrane</keyword>
<reference evidence="4 5" key="1">
    <citation type="journal article" date="2012" name="J. Bacteriol.">
        <title>Genome sequence of the pathogenic Herbaspirillum seropedicae strain Os34, isolated from rice roots.</title>
        <authorList>
            <person name="Ye W."/>
            <person name="Ye S."/>
            <person name="Liu J."/>
            <person name="Chang S."/>
            <person name="Chen M."/>
            <person name="Zhu B."/>
            <person name="Guo L."/>
            <person name="An Q."/>
        </authorList>
    </citation>
    <scope>NUCLEOTIDE SEQUENCE [LARGE SCALE GENOMIC DNA]</scope>
    <source>
        <strain evidence="4 5">Os34</strain>
    </source>
</reference>
<dbReference type="Pfam" id="PF00990">
    <property type="entry name" value="GGDEF"/>
    <property type="match status" value="1"/>
</dbReference>
<dbReference type="Proteomes" id="UP000501648">
    <property type="component" value="Chromosome"/>
</dbReference>
<dbReference type="Gene3D" id="3.30.70.270">
    <property type="match status" value="1"/>
</dbReference>
<dbReference type="InterPro" id="IPR000160">
    <property type="entry name" value="GGDEF_dom"/>
</dbReference>
<feature type="transmembrane region" description="Helical" evidence="2">
    <location>
        <begin position="122"/>
        <end position="141"/>
    </location>
</feature>
<proteinExistence type="predicted"/>
<dbReference type="InterPro" id="IPR029787">
    <property type="entry name" value="Nucleotide_cyclase"/>
</dbReference>
<dbReference type="FunFam" id="3.30.70.270:FF:000001">
    <property type="entry name" value="Diguanylate cyclase domain protein"/>
    <property type="match status" value="1"/>
</dbReference>
<feature type="transmembrane region" description="Helical" evidence="2">
    <location>
        <begin position="6"/>
        <end position="26"/>
    </location>
</feature>
<feature type="transmembrane region" description="Helical" evidence="2">
    <location>
        <begin position="199"/>
        <end position="220"/>
    </location>
</feature>
<dbReference type="PANTHER" id="PTHR45138:SF24">
    <property type="entry name" value="DIGUANYLATE CYCLASE DGCC-RELATED"/>
    <property type="match status" value="1"/>
</dbReference>
<dbReference type="PANTHER" id="PTHR45138">
    <property type="entry name" value="REGULATORY COMPONENTS OF SENSORY TRANSDUCTION SYSTEM"/>
    <property type="match status" value="1"/>
</dbReference>
<gene>
    <name evidence="4" type="ORF">C798_12110</name>
</gene>
<organism evidence="4 5">
    <name type="scientific">Herbaspirillum rubrisubalbicans Os34</name>
    <dbReference type="NCBI Taxonomy" id="1235827"/>
    <lineage>
        <taxon>Bacteria</taxon>
        <taxon>Pseudomonadati</taxon>
        <taxon>Pseudomonadota</taxon>
        <taxon>Betaproteobacteria</taxon>
        <taxon>Burkholderiales</taxon>
        <taxon>Oxalobacteraceae</taxon>
        <taxon>Herbaspirillum</taxon>
    </lineage>
</organism>
<evidence type="ECO:0000256" key="2">
    <source>
        <dbReference type="SAM" id="Phobius"/>
    </source>
</evidence>
<keyword evidence="2" id="KW-0472">Membrane</keyword>
<evidence type="ECO:0000313" key="4">
    <source>
        <dbReference type="EMBL" id="QJQ00950.1"/>
    </source>
</evidence>
<accession>A0A6M3ZSK0</accession>
<dbReference type="PROSITE" id="PS50887">
    <property type="entry name" value="GGDEF"/>
    <property type="match status" value="1"/>
</dbReference>
<feature type="domain" description="GGDEF" evidence="3">
    <location>
        <begin position="261"/>
        <end position="392"/>
    </location>
</feature>